<evidence type="ECO:0000256" key="6">
    <source>
        <dbReference type="ARBA" id="ARBA00023276"/>
    </source>
</evidence>
<dbReference type="Gene3D" id="3.40.1000.10">
    <property type="entry name" value="Mog1/PsbP, alpha/beta/alpha sandwich"/>
    <property type="match status" value="1"/>
</dbReference>
<evidence type="ECO:0000256" key="4">
    <source>
        <dbReference type="ARBA" id="ARBA00022946"/>
    </source>
</evidence>
<evidence type="ECO:0000256" key="7">
    <source>
        <dbReference type="ARBA" id="ARBA00035638"/>
    </source>
</evidence>
<evidence type="ECO:0000256" key="1">
    <source>
        <dbReference type="ARBA" id="ARBA00022528"/>
    </source>
</evidence>
<keyword evidence="2" id="KW-0602">Photosynthesis</keyword>
<dbReference type="Pfam" id="PF01789">
    <property type="entry name" value="PsbP"/>
    <property type="match status" value="1"/>
</dbReference>
<evidence type="ECO:0000259" key="9">
    <source>
        <dbReference type="Pfam" id="PF01789"/>
    </source>
</evidence>
<sequence length="233" mass="25117">MALLNKTKMQVAAKATSQRAAFVRATVVVRAQKQAQEAEVVAPSQAGYGDAANVFGKVTNKSGFVPYSGEGFALLLPAKWNPSKEQDFPGTVLRYEDNFDAVNNLTVLCQTADKGSIDGYGSPEQFLDKVGYLFGKQTFTGESISEGGFAANRVSAASLLDVSEDTDKKGKKYYKYELLVRSADGDEGGRHQLIGATVSGGKLWIIKIQAGDKRWFKGTKKEAMGSFNSFTVA</sequence>
<evidence type="ECO:0000256" key="5">
    <source>
        <dbReference type="ARBA" id="ARBA00023078"/>
    </source>
</evidence>
<dbReference type="PANTHER" id="PTHR31407:SF6">
    <property type="entry name" value="OXYGEN-EVOLVING ENHANCER PROTEIN 2-1, CHLOROPLASTIC"/>
    <property type="match status" value="1"/>
</dbReference>
<accession>A0ABY8UMS7</accession>
<dbReference type="Proteomes" id="UP001244341">
    <property type="component" value="Chromosome 14b"/>
</dbReference>
<organism evidence="10 11">
    <name type="scientific">Tetradesmus obliquus</name>
    <name type="common">Green alga</name>
    <name type="synonym">Acutodesmus obliquus</name>
    <dbReference type="NCBI Taxonomy" id="3088"/>
    <lineage>
        <taxon>Eukaryota</taxon>
        <taxon>Viridiplantae</taxon>
        <taxon>Chlorophyta</taxon>
        <taxon>core chlorophytes</taxon>
        <taxon>Chlorophyceae</taxon>
        <taxon>CS clade</taxon>
        <taxon>Sphaeropleales</taxon>
        <taxon>Scenedesmaceae</taxon>
        <taxon>Tetradesmus</taxon>
    </lineage>
</organism>
<dbReference type="InterPro" id="IPR016123">
    <property type="entry name" value="Mog1/PsbP_a/b/a-sand"/>
</dbReference>
<evidence type="ECO:0000313" key="10">
    <source>
        <dbReference type="EMBL" id="WIA22415.1"/>
    </source>
</evidence>
<keyword evidence="6" id="KW-0604">Photosystem II</keyword>
<dbReference type="SUPFAM" id="SSF55724">
    <property type="entry name" value="Mog1p/PsbP-like"/>
    <property type="match status" value="1"/>
</dbReference>
<evidence type="ECO:0000256" key="8">
    <source>
        <dbReference type="ARBA" id="ARBA00046272"/>
    </source>
</evidence>
<name>A0ABY8UMS7_TETOB</name>
<keyword evidence="1" id="KW-0150">Chloroplast</keyword>
<comment type="similarity">
    <text evidence="7">Belongs to the PsbP family.</text>
</comment>
<gene>
    <name evidence="10" type="ORF">OEZ85_004720</name>
</gene>
<reference evidence="10 11" key="1">
    <citation type="submission" date="2023-05" db="EMBL/GenBank/DDBJ databases">
        <title>A 100% complete, gapless, phased diploid assembly of the Scenedesmus obliquus UTEX 3031 genome.</title>
        <authorList>
            <person name="Biondi T.C."/>
            <person name="Hanschen E.R."/>
            <person name="Kwon T."/>
            <person name="Eng W."/>
            <person name="Kruse C.P.S."/>
            <person name="Koehler S.I."/>
            <person name="Kunde Y."/>
            <person name="Gleasner C.D."/>
            <person name="You Mak K.T."/>
            <person name="Polle J."/>
            <person name="Hovde B.T."/>
            <person name="Starkenburg S.R."/>
        </authorList>
    </citation>
    <scope>NUCLEOTIDE SEQUENCE [LARGE SCALE GENOMIC DNA]</scope>
    <source>
        <strain evidence="10 11">DOE0152z</strain>
    </source>
</reference>
<evidence type="ECO:0000256" key="3">
    <source>
        <dbReference type="ARBA" id="ARBA00022640"/>
    </source>
</evidence>
<keyword evidence="3" id="KW-0934">Plastid</keyword>
<feature type="domain" description="PsbP C-terminal" evidence="9">
    <location>
        <begin position="63"/>
        <end position="232"/>
    </location>
</feature>
<evidence type="ECO:0000313" key="11">
    <source>
        <dbReference type="Proteomes" id="UP001244341"/>
    </source>
</evidence>
<evidence type="ECO:0000256" key="2">
    <source>
        <dbReference type="ARBA" id="ARBA00022531"/>
    </source>
</evidence>
<dbReference type="PANTHER" id="PTHR31407">
    <property type="match status" value="1"/>
</dbReference>
<keyword evidence="11" id="KW-1185">Reference proteome</keyword>
<comment type="subcellular location">
    <subcellularLocation>
        <location evidence="8">Plastid</location>
        <location evidence="8">Chloroplast thylakoid</location>
    </subcellularLocation>
</comment>
<dbReference type="InterPro" id="IPR002683">
    <property type="entry name" value="PsbP_C"/>
</dbReference>
<proteinExistence type="inferred from homology"/>
<keyword evidence="5" id="KW-0793">Thylakoid</keyword>
<keyword evidence="4" id="KW-0809">Transit peptide</keyword>
<dbReference type="EMBL" id="CP126221">
    <property type="protein sequence ID" value="WIA22415.1"/>
    <property type="molecule type" value="Genomic_DNA"/>
</dbReference>
<protein>
    <recommendedName>
        <fullName evidence="9">PsbP C-terminal domain-containing protein</fullName>
    </recommendedName>
</protein>